<reference evidence="1" key="1">
    <citation type="submission" date="2013-11" db="EMBL/GenBank/DDBJ databases">
        <title>Genome sequence of the fusiform rust pathogen reveals effectors for host alternation and coevolution with pine.</title>
        <authorList>
            <consortium name="DOE Joint Genome Institute"/>
            <person name="Smith K."/>
            <person name="Pendleton A."/>
            <person name="Kubisiak T."/>
            <person name="Anderson C."/>
            <person name="Salamov A."/>
            <person name="Aerts A."/>
            <person name="Riley R."/>
            <person name="Clum A."/>
            <person name="Lindquist E."/>
            <person name="Ence D."/>
            <person name="Campbell M."/>
            <person name="Kronenberg Z."/>
            <person name="Feau N."/>
            <person name="Dhillon B."/>
            <person name="Hamelin R."/>
            <person name="Burleigh J."/>
            <person name="Smith J."/>
            <person name="Yandell M."/>
            <person name="Nelson C."/>
            <person name="Grigoriev I."/>
            <person name="Davis J."/>
        </authorList>
    </citation>
    <scope>NUCLEOTIDE SEQUENCE</scope>
    <source>
        <strain evidence="1">G11</strain>
    </source>
</reference>
<evidence type="ECO:0000313" key="2">
    <source>
        <dbReference type="Proteomes" id="UP000886653"/>
    </source>
</evidence>
<dbReference type="EMBL" id="MU167405">
    <property type="protein sequence ID" value="KAG0141032.1"/>
    <property type="molecule type" value="Genomic_DNA"/>
</dbReference>
<gene>
    <name evidence="1" type="ORF">CROQUDRAFT_99267</name>
</gene>
<dbReference type="AlphaFoldDB" id="A0A9P6NB34"/>
<proteinExistence type="predicted"/>
<sequence>MLRSADRFPIIGYRTVRAERDEEREELTRDKFTIGYEPSDTDCAINKILKRARETSQPA</sequence>
<organism evidence="1 2">
    <name type="scientific">Cronartium quercuum f. sp. fusiforme G11</name>
    <dbReference type="NCBI Taxonomy" id="708437"/>
    <lineage>
        <taxon>Eukaryota</taxon>
        <taxon>Fungi</taxon>
        <taxon>Dikarya</taxon>
        <taxon>Basidiomycota</taxon>
        <taxon>Pucciniomycotina</taxon>
        <taxon>Pucciniomycetes</taxon>
        <taxon>Pucciniales</taxon>
        <taxon>Coleosporiaceae</taxon>
        <taxon>Cronartium</taxon>
    </lineage>
</organism>
<name>A0A9P6NB34_9BASI</name>
<accession>A0A9P6NB34</accession>
<keyword evidence="2" id="KW-1185">Reference proteome</keyword>
<protein>
    <submittedName>
        <fullName evidence="1">Uncharacterized protein</fullName>
    </submittedName>
</protein>
<evidence type="ECO:0000313" key="1">
    <source>
        <dbReference type="EMBL" id="KAG0141032.1"/>
    </source>
</evidence>
<dbReference type="Proteomes" id="UP000886653">
    <property type="component" value="Unassembled WGS sequence"/>
</dbReference>
<comment type="caution">
    <text evidence="1">The sequence shown here is derived from an EMBL/GenBank/DDBJ whole genome shotgun (WGS) entry which is preliminary data.</text>
</comment>